<evidence type="ECO:0000313" key="1">
    <source>
        <dbReference type="EMBL" id="KAI3829448.1"/>
    </source>
</evidence>
<evidence type="ECO:0000313" key="2">
    <source>
        <dbReference type="Proteomes" id="UP001056120"/>
    </source>
</evidence>
<gene>
    <name evidence="1" type="ORF">L1987_03572</name>
</gene>
<sequence>MFRVWVFVDWTFGVSHLIHRNVSVVTVYRACHEPCVARHNPVNSRMGQQCAVQVISSISRNSPYHVSRIYILNRKQLTHVIPLPPFLELRVQPWPDI</sequence>
<accession>A0ACB9KB48</accession>
<protein>
    <submittedName>
        <fullName evidence="1">Uncharacterized protein</fullName>
    </submittedName>
</protein>
<reference evidence="1 2" key="2">
    <citation type="journal article" date="2022" name="Mol. Ecol. Resour.">
        <title>The genomes of chicory, endive, great burdock and yacon provide insights into Asteraceae paleo-polyploidization history and plant inulin production.</title>
        <authorList>
            <person name="Fan W."/>
            <person name="Wang S."/>
            <person name="Wang H."/>
            <person name="Wang A."/>
            <person name="Jiang F."/>
            <person name="Liu H."/>
            <person name="Zhao H."/>
            <person name="Xu D."/>
            <person name="Zhang Y."/>
        </authorList>
    </citation>
    <scope>NUCLEOTIDE SEQUENCE [LARGE SCALE GENOMIC DNA]</scope>
    <source>
        <strain evidence="2">cv. Yunnan</strain>
        <tissue evidence="1">Leaves</tissue>
    </source>
</reference>
<dbReference type="Proteomes" id="UP001056120">
    <property type="component" value="Linkage Group LG01"/>
</dbReference>
<keyword evidence="2" id="KW-1185">Reference proteome</keyword>
<proteinExistence type="predicted"/>
<comment type="caution">
    <text evidence="1">The sequence shown here is derived from an EMBL/GenBank/DDBJ whole genome shotgun (WGS) entry which is preliminary data.</text>
</comment>
<reference evidence="2" key="1">
    <citation type="journal article" date="2022" name="Mol. Ecol. Resour.">
        <title>The genomes of chicory, endive, great burdock and yacon provide insights into Asteraceae palaeo-polyploidization history and plant inulin production.</title>
        <authorList>
            <person name="Fan W."/>
            <person name="Wang S."/>
            <person name="Wang H."/>
            <person name="Wang A."/>
            <person name="Jiang F."/>
            <person name="Liu H."/>
            <person name="Zhao H."/>
            <person name="Xu D."/>
            <person name="Zhang Y."/>
        </authorList>
    </citation>
    <scope>NUCLEOTIDE SEQUENCE [LARGE SCALE GENOMIC DNA]</scope>
    <source>
        <strain evidence="2">cv. Yunnan</strain>
    </source>
</reference>
<dbReference type="EMBL" id="CM042018">
    <property type="protein sequence ID" value="KAI3829448.1"/>
    <property type="molecule type" value="Genomic_DNA"/>
</dbReference>
<name>A0ACB9KB48_9ASTR</name>
<organism evidence="1 2">
    <name type="scientific">Smallanthus sonchifolius</name>
    <dbReference type="NCBI Taxonomy" id="185202"/>
    <lineage>
        <taxon>Eukaryota</taxon>
        <taxon>Viridiplantae</taxon>
        <taxon>Streptophyta</taxon>
        <taxon>Embryophyta</taxon>
        <taxon>Tracheophyta</taxon>
        <taxon>Spermatophyta</taxon>
        <taxon>Magnoliopsida</taxon>
        <taxon>eudicotyledons</taxon>
        <taxon>Gunneridae</taxon>
        <taxon>Pentapetalae</taxon>
        <taxon>asterids</taxon>
        <taxon>campanulids</taxon>
        <taxon>Asterales</taxon>
        <taxon>Asteraceae</taxon>
        <taxon>Asteroideae</taxon>
        <taxon>Heliantheae alliance</taxon>
        <taxon>Millerieae</taxon>
        <taxon>Smallanthus</taxon>
    </lineage>
</organism>